<dbReference type="SUPFAM" id="SSF51735">
    <property type="entry name" value="NAD(P)-binding Rossmann-fold domains"/>
    <property type="match status" value="1"/>
</dbReference>
<sequence>MASTTPVFVTGASGFIARHIVLQLLQKGHVVRGSVRSEAKAAHVRTTMEKELGDPLDEDRLSFALLDLKDDAGWADALAGTGVLIHTASPFPMTMPKDEDDLIRPAVDGTLRALEAAQSAGVNRVVMTSSVVAVVYQNPMPDHALMTEANWSDPESPACHAYAKSKTLAERAAWKYVKVHPEIELTVINPGFVMGPPLDDDFGTSMDFVKRVLGGKDPVVPRLKLDIVDVRDIARMHVAALSKPETVGERLIGVSDQMWLRQFADCLRGAYPDRRIARREAPDWVFRALGIFDKAIAGIVPALGKDVGSSGSKARAMLGMDFIPAEQAVQAAAGFLIERGHMG</sequence>
<evidence type="ECO:0000313" key="4">
    <source>
        <dbReference type="EMBL" id="MFB9151016.1"/>
    </source>
</evidence>
<comment type="caution">
    <text evidence="4">The sequence shown here is derived from an EMBL/GenBank/DDBJ whole genome shotgun (WGS) entry which is preliminary data.</text>
</comment>
<evidence type="ECO:0000256" key="2">
    <source>
        <dbReference type="ARBA" id="ARBA00023445"/>
    </source>
</evidence>
<dbReference type="InterPro" id="IPR036291">
    <property type="entry name" value="NAD(P)-bd_dom_sf"/>
</dbReference>
<evidence type="ECO:0000313" key="5">
    <source>
        <dbReference type="Proteomes" id="UP001589670"/>
    </source>
</evidence>
<comment type="similarity">
    <text evidence="2">Belongs to the NAD(P)-dependent epimerase/dehydratase family. Dihydroflavonol-4-reductase subfamily.</text>
</comment>
<organism evidence="4 5">
    <name type="scientific">Roseovarius ramblicola</name>
    <dbReference type="NCBI Taxonomy" id="2022336"/>
    <lineage>
        <taxon>Bacteria</taxon>
        <taxon>Pseudomonadati</taxon>
        <taxon>Pseudomonadota</taxon>
        <taxon>Alphaproteobacteria</taxon>
        <taxon>Rhodobacterales</taxon>
        <taxon>Roseobacteraceae</taxon>
        <taxon>Roseovarius</taxon>
    </lineage>
</organism>
<reference evidence="4 5" key="1">
    <citation type="submission" date="2024-09" db="EMBL/GenBank/DDBJ databases">
        <authorList>
            <person name="Sun Q."/>
            <person name="Mori K."/>
        </authorList>
    </citation>
    <scope>NUCLEOTIDE SEQUENCE [LARGE SCALE GENOMIC DNA]</scope>
    <source>
        <strain evidence="4 5">CECT 9424</strain>
    </source>
</reference>
<protein>
    <submittedName>
        <fullName evidence="4">SDR family oxidoreductase</fullName>
    </submittedName>
</protein>
<dbReference type="Proteomes" id="UP001589670">
    <property type="component" value="Unassembled WGS sequence"/>
</dbReference>
<dbReference type="PANTHER" id="PTHR10366:SF564">
    <property type="entry name" value="STEROL-4-ALPHA-CARBOXYLATE 3-DEHYDROGENASE, DECARBOXYLATING"/>
    <property type="match status" value="1"/>
</dbReference>
<dbReference type="InterPro" id="IPR001509">
    <property type="entry name" value="Epimerase_deHydtase"/>
</dbReference>
<evidence type="ECO:0000256" key="1">
    <source>
        <dbReference type="ARBA" id="ARBA00023002"/>
    </source>
</evidence>
<feature type="domain" description="NAD-dependent epimerase/dehydratase" evidence="3">
    <location>
        <begin position="7"/>
        <end position="247"/>
    </location>
</feature>
<dbReference type="Pfam" id="PF01370">
    <property type="entry name" value="Epimerase"/>
    <property type="match status" value="1"/>
</dbReference>
<keyword evidence="1" id="KW-0560">Oxidoreductase</keyword>
<gene>
    <name evidence="4" type="ORF">ACFFU4_14780</name>
</gene>
<accession>A0ABV5I4K6</accession>
<dbReference type="InterPro" id="IPR050425">
    <property type="entry name" value="NAD(P)_dehydrat-like"/>
</dbReference>
<name>A0ABV5I4K6_9RHOB</name>
<dbReference type="RefSeq" id="WP_377070584.1">
    <property type="nucleotide sequence ID" value="NZ_JBHMEC010000024.1"/>
</dbReference>
<keyword evidence="5" id="KW-1185">Reference proteome</keyword>
<dbReference type="CDD" id="cd05227">
    <property type="entry name" value="AR_SDR_e"/>
    <property type="match status" value="1"/>
</dbReference>
<dbReference type="PANTHER" id="PTHR10366">
    <property type="entry name" value="NAD DEPENDENT EPIMERASE/DEHYDRATASE"/>
    <property type="match status" value="1"/>
</dbReference>
<dbReference type="EMBL" id="JBHMEC010000024">
    <property type="protein sequence ID" value="MFB9151016.1"/>
    <property type="molecule type" value="Genomic_DNA"/>
</dbReference>
<proteinExistence type="inferred from homology"/>
<evidence type="ECO:0000259" key="3">
    <source>
        <dbReference type="Pfam" id="PF01370"/>
    </source>
</evidence>
<dbReference type="Gene3D" id="3.40.50.720">
    <property type="entry name" value="NAD(P)-binding Rossmann-like Domain"/>
    <property type="match status" value="1"/>
</dbReference>